<dbReference type="InterPro" id="IPR036163">
    <property type="entry name" value="HMA_dom_sf"/>
</dbReference>
<evidence type="ECO:0008006" key="3">
    <source>
        <dbReference type="Google" id="ProtNLM"/>
    </source>
</evidence>
<dbReference type="Gene3D" id="3.30.70.100">
    <property type="match status" value="1"/>
</dbReference>
<sequence>MREYTLFVNEATTEPNIYRMEEILNQLTGVERVLVDTNDGEVKIEYDEKLLSEDTIVMTLIENNFTILP</sequence>
<organism evidence="1 2">
    <name type="scientific">Ornithinibacillus bavariensis</name>
    <dbReference type="NCBI Taxonomy" id="545502"/>
    <lineage>
        <taxon>Bacteria</taxon>
        <taxon>Bacillati</taxon>
        <taxon>Bacillota</taxon>
        <taxon>Bacilli</taxon>
        <taxon>Bacillales</taxon>
        <taxon>Bacillaceae</taxon>
        <taxon>Ornithinibacillus</taxon>
    </lineage>
</organism>
<proteinExistence type="predicted"/>
<protein>
    <recommendedName>
        <fullName evidence="3">HMA domain-containing protein</fullName>
    </recommendedName>
</protein>
<dbReference type="RefSeq" id="WP_212919430.1">
    <property type="nucleotide sequence ID" value="NZ_BORP01000001.1"/>
</dbReference>
<dbReference type="EMBL" id="BORP01000001">
    <property type="protein sequence ID" value="GIO25929.1"/>
    <property type="molecule type" value="Genomic_DNA"/>
</dbReference>
<evidence type="ECO:0000313" key="1">
    <source>
        <dbReference type="EMBL" id="GIO25929.1"/>
    </source>
</evidence>
<keyword evidence="2" id="KW-1185">Reference proteome</keyword>
<evidence type="ECO:0000313" key="2">
    <source>
        <dbReference type="Proteomes" id="UP000676917"/>
    </source>
</evidence>
<dbReference type="GO" id="GO:0046872">
    <property type="term" value="F:metal ion binding"/>
    <property type="evidence" value="ECO:0007669"/>
    <property type="project" value="InterPro"/>
</dbReference>
<dbReference type="SUPFAM" id="SSF55008">
    <property type="entry name" value="HMA, heavy metal-associated domain"/>
    <property type="match status" value="1"/>
</dbReference>
<dbReference type="Proteomes" id="UP000676917">
    <property type="component" value="Unassembled WGS sequence"/>
</dbReference>
<accession>A0A920C6A4</accession>
<reference evidence="1" key="1">
    <citation type="submission" date="2021-03" db="EMBL/GenBank/DDBJ databases">
        <title>Antimicrobial resistance genes in bacteria isolated from Japanese honey, and their potential for conferring macrolide and lincosamide resistance in the American foulbrood pathogen Paenibacillus larvae.</title>
        <authorList>
            <person name="Okamoto M."/>
            <person name="Kumagai M."/>
            <person name="Kanamori H."/>
            <person name="Takamatsu D."/>
        </authorList>
    </citation>
    <scope>NUCLEOTIDE SEQUENCE</scope>
    <source>
        <strain evidence="1">J43TS3</strain>
    </source>
</reference>
<gene>
    <name evidence="1" type="ORF">J43TS3_05400</name>
</gene>
<comment type="caution">
    <text evidence="1">The sequence shown here is derived from an EMBL/GenBank/DDBJ whole genome shotgun (WGS) entry which is preliminary data.</text>
</comment>
<dbReference type="AlphaFoldDB" id="A0A920C6A4"/>
<name>A0A920C6A4_9BACI</name>